<feature type="signal peptide" evidence="5">
    <location>
        <begin position="1"/>
        <end position="23"/>
    </location>
</feature>
<evidence type="ECO:0000313" key="7">
    <source>
        <dbReference type="EMBL" id="ACK74235.1"/>
    </source>
</evidence>
<dbReference type="EMBL" id="CP001199">
    <property type="protein sequence ID" value="ACK74235.1"/>
    <property type="molecule type" value="Genomic_DNA"/>
</dbReference>
<dbReference type="HOGENOM" id="CLU_017028_0_3_12"/>
<name>A0A0H3C290_BORBZ</name>
<accession>A0A0H3C290</accession>
<evidence type="ECO:0000259" key="6">
    <source>
        <dbReference type="Pfam" id="PF00496"/>
    </source>
</evidence>
<comment type="subcellular location">
    <subcellularLocation>
        <location evidence="1">Cell envelope</location>
    </subcellularLocation>
</comment>
<dbReference type="SUPFAM" id="SSF53850">
    <property type="entry name" value="Periplasmic binding protein-like II"/>
    <property type="match status" value="1"/>
</dbReference>
<evidence type="ECO:0000256" key="5">
    <source>
        <dbReference type="SAM" id="SignalP"/>
    </source>
</evidence>
<dbReference type="Gene3D" id="3.90.76.10">
    <property type="entry name" value="Dipeptide-binding Protein, Domain 1"/>
    <property type="match status" value="1"/>
</dbReference>
<dbReference type="GO" id="GO:0015833">
    <property type="term" value="P:peptide transport"/>
    <property type="evidence" value="ECO:0007669"/>
    <property type="project" value="TreeGrafter"/>
</dbReference>
<dbReference type="InterPro" id="IPR000914">
    <property type="entry name" value="SBP_5_dom"/>
</dbReference>
<dbReference type="Gene3D" id="3.40.190.10">
    <property type="entry name" value="Periplasmic binding protein-like II"/>
    <property type="match status" value="1"/>
</dbReference>
<keyword evidence="4 5" id="KW-0732">Signal</keyword>
<sequence>MIIKKRGLLILGIATVISCSAMSKPKDDIVFSVGIGNEPTSLDPQFCSDRLGNLIINELFVGLLRGDPKTGGYRPGLAKNWDISYDNTCYTFHLRDDIYWSDGIKITASTIRDSYIMALENELDVPHINLLTSKIKNAQEFYETKLNADEVGVKVINEQTLEITLSRPARYFLDMLTHPIFIPIPTHIVKKFGNKWTSSENMVTSGPFKLKRRILNEEISLEKNEKFYDAKNVAINELIFVTINDTRRIYSMYEHNEIDAIFNNIPLSLINELILREDFYSADINQIGFFSLNTNVKPLNNVKVREALALAVDRETLTYRVLDNNFKATRKISPNINNYNYGKKLKPYNPRKAEKLLAEAGYPDGKNFPTLTIKYNKNDLEKEVASFIQSQWKKVLNIDVEIEPETWVNHISNILKGQYEISVRSWQGDYLDPMAFFNIFETKNSHFASYGYSNPELDELIIKSDLEEDEKLRLEILKKIEEIIIENDYPIIPIYSVAGNYLFKNDKWLGWNTNNSERFALSEIKPIEE</sequence>
<feature type="domain" description="Solute-binding protein family 5" evidence="6">
    <location>
        <begin position="73"/>
        <end position="443"/>
    </location>
</feature>
<dbReference type="Proteomes" id="UP000006901">
    <property type="component" value="Plasmid ZS7_lp54"/>
</dbReference>
<keyword evidence="3" id="KW-0813">Transport</keyword>
<keyword evidence="7" id="KW-0614">Plasmid</keyword>
<dbReference type="Gene3D" id="3.10.105.10">
    <property type="entry name" value="Dipeptide-binding Protein, Domain 3"/>
    <property type="match status" value="1"/>
</dbReference>
<reference evidence="7 8" key="1">
    <citation type="journal article" date="2011" name="J. Bacteriol.">
        <title>Whole-genome sequences of thirteen isolates of Borrelia burgdorferi.</title>
        <authorList>
            <person name="Schutzer S.E."/>
            <person name="Fraser-Liggett C.M."/>
            <person name="Casjens S.R."/>
            <person name="Qiu W.G."/>
            <person name="Dunn J.J."/>
            <person name="Mongodin E.F."/>
            <person name="Luft B.J."/>
        </authorList>
    </citation>
    <scope>NUCLEOTIDE SEQUENCE [LARGE SCALE GENOMIC DNA]</scope>
    <source>
        <strain evidence="7 8">ZS7</strain>
        <plasmid evidence="7 8">ZS7_lp54</plasmid>
    </source>
</reference>
<dbReference type="CDD" id="cd08504">
    <property type="entry name" value="PBP2_OppA"/>
    <property type="match status" value="1"/>
</dbReference>
<dbReference type="PANTHER" id="PTHR30290:SF10">
    <property type="entry name" value="PERIPLASMIC OLIGOPEPTIDE-BINDING PROTEIN-RELATED"/>
    <property type="match status" value="1"/>
</dbReference>
<dbReference type="PIRSF" id="PIRSF002741">
    <property type="entry name" value="MppA"/>
    <property type="match status" value="1"/>
</dbReference>
<dbReference type="KEGG" id="bbz:BbuZS7_A28"/>
<dbReference type="AlphaFoldDB" id="A0A0H3C290"/>
<evidence type="ECO:0000313" key="8">
    <source>
        <dbReference type="Proteomes" id="UP000006901"/>
    </source>
</evidence>
<dbReference type="FunFam" id="3.90.76.10:FF:000001">
    <property type="entry name" value="Oligopeptide ABC transporter substrate-binding protein"/>
    <property type="match status" value="1"/>
</dbReference>
<geneLocation type="plasmid" evidence="7 8">
    <name>ZS7_lp54</name>
</geneLocation>
<dbReference type="GO" id="GO:1904680">
    <property type="term" value="F:peptide transmembrane transporter activity"/>
    <property type="evidence" value="ECO:0007669"/>
    <property type="project" value="TreeGrafter"/>
</dbReference>
<protein>
    <submittedName>
        <fullName evidence="7">Bacterial extracellular solute-binding protein, family 5</fullName>
    </submittedName>
</protein>
<dbReference type="InterPro" id="IPR030678">
    <property type="entry name" value="Peptide/Ni-bd"/>
</dbReference>
<dbReference type="GO" id="GO:0030288">
    <property type="term" value="C:outer membrane-bounded periplasmic space"/>
    <property type="evidence" value="ECO:0007669"/>
    <property type="project" value="UniProtKB-ARBA"/>
</dbReference>
<evidence type="ECO:0000256" key="3">
    <source>
        <dbReference type="ARBA" id="ARBA00022448"/>
    </source>
</evidence>
<dbReference type="InterPro" id="IPR039424">
    <property type="entry name" value="SBP_5"/>
</dbReference>
<feature type="chain" id="PRO_5002605753" evidence="5">
    <location>
        <begin position="24"/>
        <end position="529"/>
    </location>
</feature>
<dbReference type="PROSITE" id="PS51257">
    <property type="entry name" value="PROKAR_LIPOPROTEIN"/>
    <property type="match status" value="1"/>
</dbReference>
<gene>
    <name evidence="7" type="ordered locus">BbuZS7_A28</name>
</gene>
<dbReference type="Pfam" id="PF00496">
    <property type="entry name" value="SBP_bac_5"/>
    <property type="match status" value="1"/>
</dbReference>
<dbReference type="PANTHER" id="PTHR30290">
    <property type="entry name" value="PERIPLASMIC BINDING COMPONENT OF ABC TRANSPORTER"/>
    <property type="match status" value="1"/>
</dbReference>
<comment type="similarity">
    <text evidence="2">Belongs to the bacterial solute-binding protein 5 family.</text>
</comment>
<evidence type="ECO:0000256" key="4">
    <source>
        <dbReference type="ARBA" id="ARBA00022729"/>
    </source>
</evidence>
<dbReference type="GO" id="GO:0043190">
    <property type="term" value="C:ATP-binding cassette (ABC) transporter complex"/>
    <property type="evidence" value="ECO:0007669"/>
    <property type="project" value="InterPro"/>
</dbReference>
<organism evidence="7 8">
    <name type="scientific">Borreliella burgdorferi (strain ZS7)</name>
    <name type="common">Borrelia burgdorferi</name>
    <dbReference type="NCBI Taxonomy" id="445985"/>
    <lineage>
        <taxon>Bacteria</taxon>
        <taxon>Pseudomonadati</taxon>
        <taxon>Spirochaetota</taxon>
        <taxon>Spirochaetia</taxon>
        <taxon>Spirochaetales</taxon>
        <taxon>Borreliaceae</taxon>
        <taxon>Borreliella</taxon>
    </lineage>
</organism>
<evidence type="ECO:0000256" key="2">
    <source>
        <dbReference type="ARBA" id="ARBA00005695"/>
    </source>
</evidence>
<evidence type="ECO:0000256" key="1">
    <source>
        <dbReference type="ARBA" id="ARBA00004196"/>
    </source>
</evidence>
<proteinExistence type="inferred from homology"/>
<dbReference type="RefSeq" id="WP_012615005.1">
    <property type="nucleotide sequence ID" value="NC_011784.1"/>
</dbReference>